<organism evidence="1 2">
    <name type="scientific">Methylobacterium soli</name>
    <dbReference type="NCBI Taxonomy" id="553447"/>
    <lineage>
        <taxon>Bacteria</taxon>
        <taxon>Pseudomonadati</taxon>
        <taxon>Pseudomonadota</taxon>
        <taxon>Alphaproteobacteria</taxon>
        <taxon>Hyphomicrobiales</taxon>
        <taxon>Methylobacteriaceae</taxon>
        <taxon>Methylobacterium</taxon>
    </lineage>
</organism>
<reference evidence="1 2" key="1">
    <citation type="submission" date="2019-09" db="EMBL/GenBank/DDBJ databases">
        <title>YIM 48816 draft genome.</title>
        <authorList>
            <person name="Jiang L."/>
        </authorList>
    </citation>
    <scope>NUCLEOTIDE SEQUENCE [LARGE SCALE GENOMIC DNA]</scope>
    <source>
        <strain evidence="1 2">YIM 48816</strain>
    </source>
</reference>
<dbReference type="EMBL" id="VZZK01000014">
    <property type="protein sequence ID" value="KAB1078447.1"/>
    <property type="molecule type" value="Genomic_DNA"/>
</dbReference>
<accession>A0A6L3SYU1</accession>
<comment type="caution">
    <text evidence="1">The sequence shown here is derived from an EMBL/GenBank/DDBJ whole genome shotgun (WGS) entry which is preliminary data.</text>
</comment>
<name>A0A6L3SYU1_9HYPH</name>
<evidence type="ECO:0000313" key="1">
    <source>
        <dbReference type="EMBL" id="KAB1078447.1"/>
    </source>
</evidence>
<dbReference type="OrthoDB" id="7032966at2"/>
<protein>
    <submittedName>
        <fullName evidence="1">Uncharacterized protein</fullName>
    </submittedName>
</protein>
<evidence type="ECO:0000313" key="2">
    <source>
        <dbReference type="Proteomes" id="UP000474159"/>
    </source>
</evidence>
<keyword evidence="2" id="KW-1185">Reference proteome</keyword>
<proteinExistence type="predicted"/>
<sequence>MHRAALGVILSYFVVTGGNAADAGSCYGVSDADARAYCLARAHREPSGCYAIQDSGMRSSCLAEVRK</sequence>
<gene>
    <name evidence="1" type="ORF">F6X53_14890</name>
</gene>
<dbReference type="Proteomes" id="UP000474159">
    <property type="component" value="Unassembled WGS sequence"/>
</dbReference>
<dbReference type="AlphaFoldDB" id="A0A6L3SYU1"/>